<dbReference type="SUPFAM" id="SSF109854">
    <property type="entry name" value="DinB/YfiT-like putative metalloenzymes"/>
    <property type="match status" value="1"/>
</dbReference>
<dbReference type="InterPro" id="IPR012550">
    <property type="entry name" value="DUF1706"/>
</dbReference>
<dbReference type="PANTHER" id="PTHR40658">
    <property type="match status" value="1"/>
</dbReference>
<reference evidence="1 2" key="1">
    <citation type="submission" date="2020-01" db="EMBL/GenBank/DDBJ databases">
        <title>Whole genome and functional gene identification of agarase of Vibrio HN897.</title>
        <authorList>
            <person name="Liu Y."/>
            <person name="Zhao Z."/>
        </authorList>
    </citation>
    <scope>NUCLEOTIDE SEQUENCE [LARGE SCALE GENOMIC DNA]</scope>
    <source>
        <strain evidence="1 2">HN897</strain>
    </source>
</reference>
<dbReference type="AlphaFoldDB" id="A0A7Z2YDK9"/>
<keyword evidence="2" id="KW-1185">Reference proteome</keyword>
<protein>
    <submittedName>
        <fullName evidence="1">ClbS/DfsB family four-helix bundle protein</fullName>
    </submittedName>
</protein>
<name>A0A7Z2YDK9_9VIBR</name>
<proteinExistence type="predicted"/>
<dbReference type="Pfam" id="PF08020">
    <property type="entry name" value="DUF1706"/>
    <property type="match status" value="1"/>
</dbReference>
<dbReference type="Proteomes" id="UP000464262">
    <property type="component" value="Chromosome 1"/>
</dbReference>
<dbReference type="RefSeq" id="WP_164648015.1">
    <property type="nucleotide sequence ID" value="NZ_CP047475.1"/>
</dbReference>
<dbReference type="Gene3D" id="1.20.120.450">
    <property type="entry name" value="dinb family like domain"/>
    <property type="match status" value="1"/>
</dbReference>
<evidence type="ECO:0000313" key="1">
    <source>
        <dbReference type="EMBL" id="QIA63110.1"/>
    </source>
</evidence>
<sequence length="170" mass="20020">MSTISASKEELHEAIIEIFKKLMVDYDSIPEEWTKKTGVEGNIKGTEITVSDTVAHLVGWGTLVLKWQKRSENNEEVDFPETGYKWSELGLLAQHFHRQYDNVPYREPLKEFENTITKILQLISRLDNRTLYGEPWYEHYTLGRMIQLNTSAPMKNMRTKVRRFKKQNNI</sequence>
<dbReference type="KEGG" id="vas:GT360_06120"/>
<accession>A0A7Z2YDK9</accession>
<dbReference type="PIRSF" id="PIRSF031551">
    <property type="entry name" value="DUF1706"/>
    <property type="match status" value="1"/>
</dbReference>
<dbReference type="InterPro" id="IPR034660">
    <property type="entry name" value="DinB/YfiT-like"/>
</dbReference>
<evidence type="ECO:0000313" key="2">
    <source>
        <dbReference type="Proteomes" id="UP000464262"/>
    </source>
</evidence>
<organism evidence="1 2">
    <name type="scientific">Vibrio astriarenae</name>
    <dbReference type="NCBI Taxonomy" id="1481923"/>
    <lineage>
        <taxon>Bacteria</taxon>
        <taxon>Pseudomonadati</taxon>
        <taxon>Pseudomonadota</taxon>
        <taxon>Gammaproteobacteria</taxon>
        <taxon>Vibrionales</taxon>
        <taxon>Vibrionaceae</taxon>
        <taxon>Vibrio</taxon>
    </lineage>
</organism>
<dbReference type="EMBL" id="CP047475">
    <property type="protein sequence ID" value="QIA63110.1"/>
    <property type="molecule type" value="Genomic_DNA"/>
</dbReference>
<gene>
    <name evidence="1" type="ORF">GT360_06120</name>
</gene>
<dbReference type="PANTHER" id="PTHR40658:SF3">
    <property type="entry name" value="CLBS_DFSB FAMILY FOUR-HELIX BUNDLE PROTEIN"/>
    <property type="match status" value="1"/>
</dbReference>